<feature type="compositionally biased region" description="Basic and acidic residues" evidence="1">
    <location>
        <begin position="1"/>
        <end position="10"/>
    </location>
</feature>
<dbReference type="HOGENOM" id="CLU_3138552_0_0_9"/>
<dbReference type="RefSeq" id="WP_155620667.1">
    <property type="nucleotide sequence ID" value="NZ_BGMM01000008.1"/>
</dbReference>
<dbReference type="GeneID" id="77012402"/>
<reference evidence="3 5" key="2">
    <citation type="submission" date="2019-11" db="EMBL/GenBank/DDBJ databases">
        <title>Draft genome sequences of five Paenibacillus species of dairy origin.</title>
        <authorList>
            <person name="Olajide A.M."/>
            <person name="Chen S."/>
            <person name="Lapointe G."/>
        </authorList>
    </citation>
    <scope>NUCLEOTIDE SEQUENCE [LARGE SCALE GENOMIC DNA]</scope>
    <source>
        <strain evidence="3 5">3CT49</strain>
    </source>
</reference>
<evidence type="ECO:0000313" key="3">
    <source>
        <dbReference type="EMBL" id="MUG24692.1"/>
    </source>
</evidence>
<dbReference type="Proteomes" id="UP000029278">
    <property type="component" value="Unassembled WGS sequence"/>
</dbReference>
<gene>
    <name evidence="2" type="ORF">DJ90_5494</name>
    <name evidence="3" type="ORF">GNQ08_20190</name>
</gene>
<dbReference type="Proteomes" id="UP000442469">
    <property type="component" value="Unassembled WGS sequence"/>
</dbReference>
<feature type="compositionally biased region" description="Basic residues" evidence="1">
    <location>
        <begin position="38"/>
        <end position="49"/>
    </location>
</feature>
<evidence type="ECO:0000313" key="5">
    <source>
        <dbReference type="Proteomes" id="UP000442469"/>
    </source>
</evidence>
<evidence type="ECO:0000313" key="4">
    <source>
        <dbReference type="Proteomes" id="UP000029278"/>
    </source>
</evidence>
<feature type="region of interest" description="Disordered" evidence="1">
    <location>
        <begin position="1"/>
        <end position="49"/>
    </location>
</feature>
<organism evidence="2 4">
    <name type="scientific">Paenibacillus macerans</name>
    <name type="common">Bacillus macerans</name>
    <dbReference type="NCBI Taxonomy" id="44252"/>
    <lineage>
        <taxon>Bacteria</taxon>
        <taxon>Bacillati</taxon>
        <taxon>Bacillota</taxon>
        <taxon>Bacilli</taxon>
        <taxon>Bacillales</taxon>
        <taxon>Paenibacillaceae</taxon>
        <taxon>Paenibacillus</taxon>
    </lineage>
</organism>
<keyword evidence="4" id="KW-1185">Reference proteome</keyword>
<dbReference type="EMBL" id="JMQA01000042">
    <property type="protein sequence ID" value="KFM95396.1"/>
    <property type="molecule type" value="Genomic_DNA"/>
</dbReference>
<evidence type="ECO:0000313" key="2">
    <source>
        <dbReference type="EMBL" id="KFM95396.1"/>
    </source>
</evidence>
<proteinExistence type="predicted"/>
<comment type="caution">
    <text evidence="2">The sequence shown here is derived from an EMBL/GenBank/DDBJ whole genome shotgun (WGS) entry which is preliminary data.</text>
</comment>
<dbReference type="AlphaFoldDB" id="A0A090YB26"/>
<protein>
    <submittedName>
        <fullName evidence="2">Uncharacterized protein</fullName>
    </submittedName>
</protein>
<evidence type="ECO:0000256" key="1">
    <source>
        <dbReference type="SAM" id="MobiDB-lite"/>
    </source>
</evidence>
<name>A0A090YB26_PAEMA</name>
<accession>A0A090YB26</accession>
<reference evidence="2 4" key="1">
    <citation type="submission" date="2014-04" db="EMBL/GenBank/DDBJ databases">
        <authorList>
            <person name="Bishop-Lilly K.A."/>
            <person name="Broomall S.M."/>
            <person name="Chain P.S."/>
            <person name="Chertkov O."/>
            <person name="Coyne S.R."/>
            <person name="Daligault H.E."/>
            <person name="Davenport K.W."/>
            <person name="Erkkila T."/>
            <person name="Frey K.G."/>
            <person name="Gibbons H.S."/>
            <person name="Gu W."/>
            <person name="Jaissle J."/>
            <person name="Johnson S.L."/>
            <person name="Koroleva G.I."/>
            <person name="Ladner J.T."/>
            <person name="Lo C.-C."/>
            <person name="Minogue T.D."/>
            <person name="Munk C."/>
            <person name="Palacios G.F."/>
            <person name="Redden C.L."/>
            <person name="Rosenzweig C.N."/>
            <person name="Scholz M.B."/>
            <person name="Teshima H."/>
            <person name="Xu Y."/>
        </authorList>
    </citation>
    <scope>NUCLEOTIDE SEQUENCE [LARGE SCALE GENOMIC DNA]</scope>
    <source>
        <strain evidence="2 4">8244</strain>
    </source>
</reference>
<sequence>MNSMLHREPGGRMSIAYGISGSLPEKQNSSDSHIGGKNQHKKRGRALKA</sequence>
<dbReference type="EMBL" id="WNZZ01000017">
    <property type="protein sequence ID" value="MUG24692.1"/>
    <property type="molecule type" value="Genomic_DNA"/>
</dbReference>